<comment type="caution">
    <text evidence="7">Lacks conserved residue(s) required for the propagation of feature annotation.</text>
</comment>
<evidence type="ECO:0000256" key="7">
    <source>
        <dbReference type="HAMAP-Rule" id="MF_00296"/>
    </source>
</evidence>
<dbReference type="Gene3D" id="3.40.50.1820">
    <property type="entry name" value="alpha/beta hydrolase"/>
    <property type="match status" value="1"/>
</dbReference>
<dbReference type="Pfam" id="PF00561">
    <property type="entry name" value="Abhydrolase_1"/>
    <property type="match status" value="1"/>
</dbReference>
<keyword evidence="6 7" id="KW-0012">Acyltransferase</keyword>
<comment type="subcellular location">
    <subcellularLocation>
        <location evidence="7">Cytoplasm</location>
    </subcellularLocation>
</comment>
<evidence type="ECO:0000256" key="6">
    <source>
        <dbReference type="ARBA" id="ARBA00023315"/>
    </source>
</evidence>
<dbReference type="PANTHER" id="PTHR32268">
    <property type="entry name" value="HOMOSERINE O-ACETYLTRANSFERASE"/>
    <property type="match status" value="1"/>
</dbReference>
<dbReference type="GO" id="GO:0009086">
    <property type="term" value="P:methionine biosynthetic process"/>
    <property type="evidence" value="ECO:0007669"/>
    <property type="project" value="UniProtKB-UniRule"/>
</dbReference>
<feature type="binding site" evidence="7">
    <location>
        <position position="354"/>
    </location>
    <ligand>
        <name>substrate</name>
    </ligand>
</feature>
<comment type="pathway">
    <text evidence="7">Amino-acid biosynthesis; L-methionine biosynthesis via de novo pathway; O-acetyl-L-homoserine from L-homoserine: step 1/1.</text>
</comment>
<feature type="active site" description="Nucleophile" evidence="7 8">
    <location>
        <position position="159"/>
    </location>
</feature>
<evidence type="ECO:0000259" key="9">
    <source>
        <dbReference type="Pfam" id="PF00561"/>
    </source>
</evidence>
<comment type="subunit">
    <text evidence="1 7">Homodimer.</text>
</comment>
<dbReference type="KEGG" id="gem:GM21_0329"/>
<dbReference type="Gene3D" id="1.10.1740.110">
    <property type="match status" value="1"/>
</dbReference>
<dbReference type="HAMAP" id="MF_00296">
    <property type="entry name" value="MetX_acyltransf"/>
    <property type="match status" value="1"/>
</dbReference>
<keyword evidence="5 7" id="KW-0486">Methionine biosynthesis</keyword>
<keyword evidence="2 7" id="KW-0963">Cytoplasm</keyword>
<keyword evidence="3 7" id="KW-0028">Amino-acid biosynthesis</keyword>
<evidence type="ECO:0000256" key="1">
    <source>
        <dbReference type="ARBA" id="ARBA00011738"/>
    </source>
</evidence>
<evidence type="ECO:0000256" key="3">
    <source>
        <dbReference type="ARBA" id="ARBA00022605"/>
    </source>
</evidence>
<dbReference type="PANTHER" id="PTHR32268:SF11">
    <property type="entry name" value="HOMOSERINE O-ACETYLTRANSFERASE"/>
    <property type="match status" value="1"/>
</dbReference>
<name>C6DYD5_GEOSM</name>
<dbReference type="FunFam" id="1.10.1740.110:FF:000001">
    <property type="entry name" value="Homoserine O-acetyltransferase"/>
    <property type="match status" value="1"/>
</dbReference>
<dbReference type="SUPFAM" id="SSF53474">
    <property type="entry name" value="alpha/beta-Hydrolases"/>
    <property type="match status" value="1"/>
</dbReference>
<accession>C6DYD5</accession>
<evidence type="ECO:0000256" key="5">
    <source>
        <dbReference type="ARBA" id="ARBA00023167"/>
    </source>
</evidence>
<feature type="binding site" evidence="7">
    <location>
        <position position="226"/>
    </location>
    <ligand>
        <name>substrate</name>
    </ligand>
</feature>
<feature type="active site" evidence="7 8">
    <location>
        <position position="320"/>
    </location>
</feature>
<dbReference type="STRING" id="443144.GM21_0329"/>
<dbReference type="HOGENOM" id="CLU_028760_1_2_7"/>
<dbReference type="GO" id="GO:0005737">
    <property type="term" value="C:cytoplasm"/>
    <property type="evidence" value="ECO:0007669"/>
    <property type="project" value="UniProtKB-SubCell"/>
</dbReference>
<dbReference type="GO" id="GO:0009092">
    <property type="term" value="P:homoserine metabolic process"/>
    <property type="evidence" value="ECO:0007669"/>
    <property type="project" value="TreeGrafter"/>
</dbReference>
<reference evidence="10" key="1">
    <citation type="submission" date="2009-07" db="EMBL/GenBank/DDBJ databases">
        <title>Complete sequence of Geobacter sp. M21.</title>
        <authorList>
            <consortium name="US DOE Joint Genome Institute"/>
            <person name="Lucas S."/>
            <person name="Copeland A."/>
            <person name="Lapidus A."/>
            <person name="Glavina del Rio T."/>
            <person name="Dalin E."/>
            <person name="Tice H."/>
            <person name="Bruce D."/>
            <person name="Goodwin L."/>
            <person name="Pitluck S."/>
            <person name="Saunders E."/>
            <person name="Brettin T."/>
            <person name="Detter J.C."/>
            <person name="Han C."/>
            <person name="Larimer F."/>
            <person name="Land M."/>
            <person name="Hauser L."/>
            <person name="Kyrpides N."/>
            <person name="Ovchinnikova G."/>
            <person name="Lovley D."/>
        </authorList>
    </citation>
    <scope>NUCLEOTIDE SEQUENCE [LARGE SCALE GENOMIC DNA]</scope>
    <source>
        <strain evidence="10">M21</strain>
    </source>
</reference>
<feature type="domain" description="AB hydrolase-1" evidence="9">
    <location>
        <begin position="54"/>
        <end position="358"/>
    </location>
</feature>
<evidence type="ECO:0000313" key="10">
    <source>
        <dbReference type="EMBL" id="ACT16410.1"/>
    </source>
</evidence>
<evidence type="ECO:0000256" key="4">
    <source>
        <dbReference type="ARBA" id="ARBA00022679"/>
    </source>
</evidence>
<sequence length="376" mass="42103">MRRIIYERNMSYGIVTEQIATFDTELRLESGRILGPIDIAYETYGTLNESRSNAILVTHAWTGSAHLAGRYSEDEKRAGWWDEIVGPGCLLDTDRYFVICSNVIGSCFGSTGPTSINPKTGKRYNLAFPVITVRDMVKAQALLMDRLGIEKLHCVLGGSMGGMQALEWATQFPERVGSAVVLATTPRPSAQAISLNAVARWAIFNDPNWKKGEYRKNPKDGLALARGIGHITFLSDESMTAKFDRRFSARDGQFDFFGQFEVERYLTYNGYNFVDRFDANSFLYLAKALDLYDVASGCESLEEAFAPVTAPIQFFAFTSDWLYPPAQTEEMVASLKKLGKEVEYHLITSAYGHDAFLLEHQTFTPLVESFLDRVGV</sequence>
<dbReference type="InterPro" id="IPR000073">
    <property type="entry name" value="AB_hydrolase_1"/>
</dbReference>
<comment type="catalytic activity">
    <reaction evidence="7">
        <text>L-homoserine + acetyl-CoA = O-acetyl-L-homoserine + CoA</text>
        <dbReference type="Rhea" id="RHEA:13701"/>
        <dbReference type="ChEBI" id="CHEBI:57287"/>
        <dbReference type="ChEBI" id="CHEBI:57288"/>
        <dbReference type="ChEBI" id="CHEBI:57476"/>
        <dbReference type="ChEBI" id="CHEBI:57716"/>
        <dbReference type="EC" id="2.3.1.31"/>
    </reaction>
</comment>
<keyword evidence="4 7" id="KW-0808">Transferase</keyword>
<dbReference type="NCBIfam" id="TIGR01392">
    <property type="entry name" value="homoserO_Ac_trn"/>
    <property type="match status" value="1"/>
</dbReference>
<comment type="similarity">
    <text evidence="7">Belongs to the AB hydrolase superfamily. MetX family.</text>
</comment>
<dbReference type="eggNOG" id="COG2021">
    <property type="taxonomic scope" value="Bacteria"/>
</dbReference>
<dbReference type="NCBIfam" id="NF001209">
    <property type="entry name" value="PRK00175.1"/>
    <property type="match status" value="1"/>
</dbReference>
<feature type="active site" evidence="7 8">
    <location>
        <position position="353"/>
    </location>
</feature>
<protein>
    <recommendedName>
        <fullName evidence="7">Homoserine O-acetyltransferase</fullName>
        <shortName evidence="7">HAT</shortName>
        <ecNumber evidence="7">2.3.1.31</ecNumber>
    </recommendedName>
    <alternativeName>
        <fullName evidence="7">Homoserine transacetylase</fullName>
        <shortName evidence="7">HTA</shortName>
    </alternativeName>
</protein>
<organism evidence="10">
    <name type="scientific">Geobacter sp. (strain M21)</name>
    <dbReference type="NCBI Taxonomy" id="443144"/>
    <lineage>
        <taxon>Bacteria</taxon>
        <taxon>Pseudomonadati</taxon>
        <taxon>Thermodesulfobacteriota</taxon>
        <taxon>Desulfuromonadia</taxon>
        <taxon>Geobacterales</taxon>
        <taxon>Geobacteraceae</taxon>
        <taxon>Geobacter</taxon>
    </lineage>
</organism>
<comment type="function">
    <text evidence="7">Transfers an acetyl group from acetyl-CoA to L-homoserine, forming acetyl-L-homoserine.</text>
</comment>
<proteinExistence type="inferred from homology"/>
<evidence type="ECO:0000256" key="8">
    <source>
        <dbReference type="PIRSR" id="PIRSR000443-1"/>
    </source>
</evidence>
<dbReference type="PIRSF" id="PIRSF000443">
    <property type="entry name" value="Homoser_Ac_trans"/>
    <property type="match status" value="1"/>
</dbReference>
<dbReference type="EC" id="2.3.1.31" evidence="7"/>
<dbReference type="InterPro" id="IPR008220">
    <property type="entry name" value="HAT_MetX-like"/>
</dbReference>
<dbReference type="UniPathway" id="UPA00051">
    <property type="reaction ID" value="UER00074"/>
</dbReference>
<gene>
    <name evidence="7" type="primary">metXA</name>
    <name evidence="10" type="ordered locus">GM21_0329</name>
</gene>
<dbReference type="GO" id="GO:0004414">
    <property type="term" value="F:homoserine O-acetyltransferase activity"/>
    <property type="evidence" value="ECO:0007669"/>
    <property type="project" value="UniProtKB-UniRule"/>
</dbReference>
<dbReference type="InterPro" id="IPR029058">
    <property type="entry name" value="AB_hydrolase_fold"/>
</dbReference>
<dbReference type="EMBL" id="CP001661">
    <property type="protein sequence ID" value="ACT16410.1"/>
    <property type="molecule type" value="Genomic_DNA"/>
</dbReference>
<dbReference type="AlphaFoldDB" id="C6DYD5"/>
<evidence type="ECO:0000256" key="2">
    <source>
        <dbReference type="ARBA" id="ARBA00022490"/>
    </source>
</evidence>